<keyword evidence="2 6" id="KW-0853">WD repeat</keyword>
<evidence type="ECO:0000256" key="7">
    <source>
        <dbReference type="SAM" id="MobiDB-lite"/>
    </source>
</evidence>
<dbReference type="AlphaFoldDB" id="A0A4U0U7Y8"/>
<feature type="compositionally biased region" description="Basic and acidic residues" evidence="7">
    <location>
        <begin position="392"/>
        <end position="404"/>
    </location>
</feature>
<evidence type="ECO:0000256" key="4">
    <source>
        <dbReference type="ARBA" id="ARBA00023015"/>
    </source>
</evidence>
<evidence type="ECO:0000256" key="5">
    <source>
        <dbReference type="ARBA" id="ARBA00023163"/>
    </source>
</evidence>
<dbReference type="EMBL" id="NAJL01000008">
    <property type="protein sequence ID" value="TKA31373.1"/>
    <property type="molecule type" value="Genomic_DNA"/>
</dbReference>
<feature type="repeat" description="WD" evidence="6">
    <location>
        <begin position="171"/>
        <end position="212"/>
    </location>
</feature>
<keyword evidence="5" id="KW-0804">Transcription</keyword>
<name>A0A4U0U7Y8_9PEZI</name>
<keyword evidence="4" id="KW-0805">Transcription regulation</keyword>
<keyword evidence="3" id="KW-0677">Repeat</keyword>
<dbReference type="InterPro" id="IPR001680">
    <property type="entry name" value="WD40_rpt"/>
</dbReference>
<dbReference type="OrthoDB" id="7318948at2759"/>
<comment type="caution">
    <text evidence="8">The sequence shown here is derived from an EMBL/GenBank/DDBJ whole genome shotgun (WGS) entry which is preliminary data.</text>
</comment>
<feature type="compositionally biased region" description="Low complexity" evidence="7">
    <location>
        <begin position="410"/>
        <end position="439"/>
    </location>
</feature>
<dbReference type="PANTHER" id="PTHR10253">
    <property type="entry name" value="POLYCOMB PROTEIN"/>
    <property type="match status" value="1"/>
</dbReference>
<feature type="region of interest" description="Disordered" evidence="7">
    <location>
        <begin position="359"/>
        <end position="441"/>
    </location>
</feature>
<protein>
    <submittedName>
        <fullName evidence="8">Uncharacterized protein</fullName>
    </submittedName>
</protein>
<comment type="similarity">
    <text evidence="1">Belongs to the WD repeat ESC family.</text>
</comment>
<evidence type="ECO:0000256" key="1">
    <source>
        <dbReference type="ARBA" id="ARBA00008075"/>
    </source>
</evidence>
<feature type="compositionally biased region" description="Basic residues" evidence="7">
    <location>
        <begin position="370"/>
        <end position="383"/>
    </location>
</feature>
<dbReference type="InterPro" id="IPR015943">
    <property type="entry name" value="WD40/YVTN_repeat-like_dom_sf"/>
</dbReference>
<keyword evidence="9" id="KW-1185">Reference proteome</keyword>
<sequence>MAPTAGSNETVFPDLYCCTKLGDTQPLYDVKFYPWSTDKEDQIFAVCGTTDIFVCRLQLGSDPPYEILWWFKDPTRDHSYNTLVWTQDPISGKPLVCFAGANPKQVQFLDIESGERLKDRSLSGHGKGINDLAVSPLSNSLIASASEDYTLRLWNIEPKFSKQPCVALFAGEGHRQPILACSFHSKGRWMLSSGLDTAICLWAIPNLQDLDRDDYESHVNPKVVYYPHFHSTEIQDNYIDNVVFYGDLILSRSAKDQSDHTAENNIILWKVDGFNSSDDPPEEPPIPTSGICTRSSFPHTERSRGFQRLLTFDMPNTSRFYLRFGLLHQPDMRPILAMGSTNSKFHFWDLQKLEEGYDPSEQGMWAEKKQTKKAGPRRGRKKGVATAVNKSNLDRLSELRHEGSIDQSDATGGASGKSAAGGKSTASGTPETSTTSASAPLERKYDLSDSFRGLKPNRHIVAKTGLSDKHFATTQIAWSPDGCWMVAVGDHGMMCIFHRDKSVV</sequence>
<feature type="region of interest" description="Disordered" evidence="7">
    <location>
        <begin position="277"/>
        <end position="298"/>
    </location>
</feature>
<evidence type="ECO:0000313" key="9">
    <source>
        <dbReference type="Proteomes" id="UP000308549"/>
    </source>
</evidence>
<dbReference type="SUPFAM" id="SSF50978">
    <property type="entry name" value="WD40 repeat-like"/>
    <property type="match status" value="1"/>
</dbReference>
<dbReference type="InterPro" id="IPR036322">
    <property type="entry name" value="WD40_repeat_dom_sf"/>
</dbReference>
<dbReference type="Gene3D" id="2.130.10.10">
    <property type="entry name" value="YVTN repeat-like/Quinoprotein amine dehydrogenase"/>
    <property type="match status" value="1"/>
</dbReference>
<dbReference type="InterPro" id="IPR051243">
    <property type="entry name" value="PcG_WD-repeat"/>
</dbReference>
<dbReference type="PROSITE" id="PS50082">
    <property type="entry name" value="WD_REPEATS_2"/>
    <property type="match status" value="2"/>
</dbReference>
<dbReference type="SMART" id="SM00320">
    <property type="entry name" value="WD40"/>
    <property type="match status" value="3"/>
</dbReference>
<gene>
    <name evidence="8" type="ORF">B0A50_02219</name>
</gene>
<accession>A0A4U0U7Y8</accession>
<proteinExistence type="inferred from homology"/>
<dbReference type="Proteomes" id="UP000308549">
    <property type="component" value="Unassembled WGS sequence"/>
</dbReference>
<dbReference type="PROSITE" id="PS00678">
    <property type="entry name" value="WD_REPEATS_1"/>
    <property type="match status" value="1"/>
</dbReference>
<feature type="repeat" description="WD" evidence="6">
    <location>
        <begin position="122"/>
        <end position="157"/>
    </location>
</feature>
<dbReference type="Pfam" id="PF00400">
    <property type="entry name" value="WD40"/>
    <property type="match status" value="3"/>
</dbReference>
<evidence type="ECO:0000256" key="6">
    <source>
        <dbReference type="PROSITE-ProRule" id="PRU00221"/>
    </source>
</evidence>
<evidence type="ECO:0000256" key="3">
    <source>
        <dbReference type="ARBA" id="ARBA00022737"/>
    </source>
</evidence>
<reference evidence="8 9" key="1">
    <citation type="submission" date="2017-03" db="EMBL/GenBank/DDBJ databases">
        <title>Genomes of endolithic fungi from Antarctica.</title>
        <authorList>
            <person name="Coleine C."/>
            <person name="Masonjones S."/>
            <person name="Stajich J.E."/>
        </authorList>
    </citation>
    <scope>NUCLEOTIDE SEQUENCE [LARGE SCALE GENOMIC DNA]</scope>
    <source>
        <strain evidence="8 9">CCFEE 6315</strain>
    </source>
</reference>
<dbReference type="PROSITE" id="PS50294">
    <property type="entry name" value="WD_REPEATS_REGION"/>
    <property type="match status" value="1"/>
</dbReference>
<dbReference type="InterPro" id="IPR019775">
    <property type="entry name" value="WD40_repeat_CS"/>
</dbReference>
<organism evidence="8 9">
    <name type="scientific">Salinomyces thailandicus</name>
    <dbReference type="NCBI Taxonomy" id="706561"/>
    <lineage>
        <taxon>Eukaryota</taxon>
        <taxon>Fungi</taxon>
        <taxon>Dikarya</taxon>
        <taxon>Ascomycota</taxon>
        <taxon>Pezizomycotina</taxon>
        <taxon>Dothideomycetes</taxon>
        <taxon>Dothideomycetidae</taxon>
        <taxon>Mycosphaerellales</taxon>
        <taxon>Teratosphaeriaceae</taxon>
        <taxon>Salinomyces</taxon>
    </lineage>
</organism>
<evidence type="ECO:0000313" key="8">
    <source>
        <dbReference type="EMBL" id="TKA31373.1"/>
    </source>
</evidence>
<evidence type="ECO:0000256" key="2">
    <source>
        <dbReference type="ARBA" id="ARBA00022574"/>
    </source>
</evidence>